<reference evidence="7 8" key="1">
    <citation type="submission" date="2020-02" db="EMBL/GenBank/DDBJ databases">
        <title>Comparative genomics of the hypocrealean fungal genus Beauvera.</title>
        <authorList>
            <person name="Showalter D.N."/>
            <person name="Bushley K.E."/>
            <person name="Rehner S.A."/>
        </authorList>
    </citation>
    <scope>NUCLEOTIDE SEQUENCE [LARGE SCALE GENOMIC DNA]</scope>
    <source>
        <strain evidence="7 8">ARSEF4384</strain>
    </source>
</reference>
<dbReference type="GO" id="GO:0005739">
    <property type="term" value="C:mitochondrion"/>
    <property type="evidence" value="ECO:0007669"/>
    <property type="project" value="TreeGrafter"/>
</dbReference>
<dbReference type="FunFam" id="1.10.4100.10:FF:000001">
    <property type="entry name" value="2-methylcitrate dehydratase"/>
    <property type="match status" value="1"/>
</dbReference>
<keyword evidence="3" id="KW-0456">Lyase</keyword>
<evidence type="ECO:0000256" key="3">
    <source>
        <dbReference type="ARBA" id="ARBA00023239"/>
    </source>
</evidence>
<feature type="domain" description="MmgE/PrpD N-terminal" evidence="5">
    <location>
        <begin position="76"/>
        <end position="332"/>
    </location>
</feature>
<dbReference type="InterPro" id="IPR045336">
    <property type="entry name" value="MmgE_PrpD_N"/>
</dbReference>
<dbReference type="GO" id="GO:0019679">
    <property type="term" value="P:propionate metabolic process, methylcitrate cycle"/>
    <property type="evidence" value="ECO:0007669"/>
    <property type="project" value="InterPro"/>
</dbReference>
<keyword evidence="8" id="KW-1185">Reference proteome</keyword>
<evidence type="ECO:0000256" key="2">
    <source>
        <dbReference type="ARBA" id="ARBA00011245"/>
    </source>
</evidence>
<sequence>MSAVSRSLRSASKQLRLQPTRALSCAAAIRSASIGAARIAGSLPASRNTFSTVAARLSSAPNMASGAREYDPEIKDIADFVANKPIESELAFDTARWILADTLGCGLEGLRFKECTKLLGPIVPGTVVPNGTKVPGTPFVLDPVNGAFNIGAMIRWLDFNDCWLAAEWGHPSDNLGAILAVADWVNRTNKAGGNLAGGKIFNVKDVLEAMIKAHEIQGCLALLNSYNKVGLDHVVLVKVASTAVVSKMLGLNETQIADAVTQAWVDGQSLRTYRHSPNTMSRKSWAAGDACQRAVNLALKVMKGEPGVPTVLSAPVWGFYDVLFGGKKFEFQRPYGSYVMENVLFKVSYPAEFHSQTAVEASEKIHHQLKALGKSAADIKGITCRTHEACIRIIDKQFKPMDNFADRDHCIQYMCSVMLVFGRLEATDYTDGGEAATSELVESLRKKIKCVEDPQYTQDYHNPELRTISNALTVELNDGTILDEVAVEAPLGHRLRREEAKPVILAKYKRHLTPHLPEARVKELVELSQNTKKLEAMPVDEYVDLYTVEKSKFLISRAVSSGPRAVVSISTPSPGNRQMCESSMKLSTSAASVSLLLPAAPRSGRTTRRRFSPRSHVKSTGKKTGVPRAWCAHAHAVPNGARGEEVYVASPNHVRQ</sequence>
<accession>A0AAW0RNH7</accession>
<evidence type="ECO:0000259" key="6">
    <source>
        <dbReference type="Pfam" id="PF19305"/>
    </source>
</evidence>
<comment type="subunit">
    <text evidence="2">Monomer.</text>
</comment>
<dbReference type="InterPro" id="IPR012705">
    <property type="entry name" value="2Me_IsoCit_deHydtase_PrpD"/>
</dbReference>
<evidence type="ECO:0000259" key="5">
    <source>
        <dbReference type="Pfam" id="PF03972"/>
    </source>
</evidence>
<comment type="similarity">
    <text evidence="1">Belongs to the PrpD family.</text>
</comment>
<protein>
    <submittedName>
        <fullName evidence="7">ATP-binding cassette transporter CGR1</fullName>
    </submittedName>
</protein>
<feature type="region of interest" description="Disordered" evidence="4">
    <location>
        <begin position="601"/>
        <end position="625"/>
    </location>
</feature>
<dbReference type="NCBIfam" id="NF006943">
    <property type="entry name" value="PRK09425.1"/>
    <property type="match status" value="1"/>
</dbReference>
<dbReference type="GO" id="GO:0005524">
    <property type="term" value="F:ATP binding"/>
    <property type="evidence" value="ECO:0007669"/>
    <property type="project" value="UniProtKB-KW"/>
</dbReference>
<dbReference type="Pfam" id="PF03972">
    <property type="entry name" value="MmgE_PrpD_N"/>
    <property type="match status" value="1"/>
</dbReference>
<dbReference type="Proteomes" id="UP001397290">
    <property type="component" value="Unassembled WGS sequence"/>
</dbReference>
<dbReference type="PANTHER" id="PTHR16943">
    <property type="entry name" value="2-METHYLCITRATE DEHYDRATASE-RELATED"/>
    <property type="match status" value="1"/>
</dbReference>
<dbReference type="Gene3D" id="1.10.4100.10">
    <property type="entry name" value="2-methylcitrate dehydratase PrpD"/>
    <property type="match status" value="1"/>
</dbReference>
<dbReference type="NCBIfam" id="TIGR02330">
    <property type="entry name" value="prpD"/>
    <property type="match status" value="1"/>
</dbReference>
<dbReference type="InterPro" id="IPR042188">
    <property type="entry name" value="MmgE/PrpD_sf_2"/>
</dbReference>
<evidence type="ECO:0000313" key="8">
    <source>
        <dbReference type="Proteomes" id="UP001397290"/>
    </source>
</evidence>
<dbReference type="InterPro" id="IPR005656">
    <property type="entry name" value="MmgE_PrpD"/>
</dbReference>
<dbReference type="GO" id="GO:0051537">
    <property type="term" value="F:2 iron, 2 sulfur cluster binding"/>
    <property type="evidence" value="ECO:0007669"/>
    <property type="project" value="InterPro"/>
</dbReference>
<proteinExistence type="inferred from homology"/>
<dbReference type="InterPro" id="IPR045337">
    <property type="entry name" value="MmgE_PrpD_C"/>
</dbReference>
<dbReference type="AlphaFoldDB" id="A0AAW0RNH7"/>
<gene>
    <name evidence="7" type="primary">PDH1</name>
    <name evidence="7" type="ORF">G3M48_006752</name>
</gene>
<dbReference type="InterPro" id="IPR042183">
    <property type="entry name" value="MmgE/PrpD_sf_1"/>
</dbReference>
<dbReference type="InterPro" id="IPR036148">
    <property type="entry name" value="MmgE/PrpD_sf"/>
</dbReference>
<dbReference type="FunFam" id="3.30.1330.120:FF:000001">
    <property type="entry name" value="2-methylcitrate dehydratase"/>
    <property type="match status" value="1"/>
</dbReference>
<feature type="compositionally biased region" description="Basic residues" evidence="4">
    <location>
        <begin position="605"/>
        <end position="621"/>
    </location>
</feature>
<organism evidence="7 8">
    <name type="scientific">Beauveria asiatica</name>
    <dbReference type="NCBI Taxonomy" id="1069075"/>
    <lineage>
        <taxon>Eukaryota</taxon>
        <taxon>Fungi</taxon>
        <taxon>Dikarya</taxon>
        <taxon>Ascomycota</taxon>
        <taxon>Pezizomycotina</taxon>
        <taxon>Sordariomycetes</taxon>
        <taxon>Hypocreomycetidae</taxon>
        <taxon>Hypocreales</taxon>
        <taxon>Cordycipitaceae</taxon>
        <taxon>Beauveria</taxon>
    </lineage>
</organism>
<evidence type="ECO:0000256" key="4">
    <source>
        <dbReference type="SAM" id="MobiDB-lite"/>
    </source>
</evidence>
<dbReference type="PANTHER" id="PTHR16943:SF16">
    <property type="entry name" value="2-METHYLCITRATE DEHYDRATASE-RELATED"/>
    <property type="match status" value="1"/>
</dbReference>
<dbReference type="Gene3D" id="3.30.1330.120">
    <property type="entry name" value="2-methylcitrate dehydratase PrpD"/>
    <property type="match status" value="1"/>
</dbReference>
<name>A0AAW0RNH7_9HYPO</name>
<comment type="caution">
    <text evidence="7">The sequence shown here is derived from an EMBL/GenBank/DDBJ whole genome shotgun (WGS) entry which is preliminary data.</text>
</comment>
<evidence type="ECO:0000313" key="7">
    <source>
        <dbReference type="EMBL" id="KAK8143768.1"/>
    </source>
</evidence>
<dbReference type="GO" id="GO:0047547">
    <property type="term" value="F:2-methylcitrate dehydratase activity"/>
    <property type="evidence" value="ECO:0007669"/>
    <property type="project" value="InterPro"/>
</dbReference>
<keyword evidence="7" id="KW-0067">ATP-binding</keyword>
<dbReference type="Pfam" id="PF19305">
    <property type="entry name" value="MmgE_PrpD_C"/>
    <property type="match status" value="1"/>
</dbReference>
<feature type="domain" description="MmgE/PrpD C-terminal" evidence="6">
    <location>
        <begin position="349"/>
        <end position="528"/>
    </location>
</feature>
<evidence type="ECO:0000256" key="1">
    <source>
        <dbReference type="ARBA" id="ARBA00006174"/>
    </source>
</evidence>
<dbReference type="EMBL" id="JAAHCF010000468">
    <property type="protein sequence ID" value="KAK8143768.1"/>
    <property type="molecule type" value="Genomic_DNA"/>
</dbReference>
<dbReference type="SUPFAM" id="SSF103378">
    <property type="entry name" value="2-methylcitrate dehydratase PrpD"/>
    <property type="match status" value="1"/>
</dbReference>
<keyword evidence="7" id="KW-0547">Nucleotide-binding</keyword>